<organism evidence="3 4">
    <name type="scientific">Ceratopteris richardii</name>
    <name type="common">Triangle waterfern</name>
    <dbReference type="NCBI Taxonomy" id="49495"/>
    <lineage>
        <taxon>Eukaryota</taxon>
        <taxon>Viridiplantae</taxon>
        <taxon>Streptophyta</taxon>
        <taxon>Embryophyta</taxon>
        <taxon>Tracheophyta</taxon>
        <taxon>Polypodiopsida</taxon>
        <taxon>Polypodiidae</taxon>
        <taxon>Polypodiales</taxon>
        <taxon>Pteridineae</taxon>
        <taxon>Pteridaceae</taxon>
        <taxon>Parkerioideae</taxon>
        <taxon>Ceratopteris</taxon>
    </lineage>
</organism>
<dbReference type="InterPro" id="IPR000313">
    <property type="entry name" value="PWWP_dom"/>
</dbReference>
<evidence type="ECO:0000313" key="4">
    <source>
        <dbReference type="Proteomes" id="UP000825935"/>
    </source>
</evidence>
<gene>
    <name evidence="3" type="ORF">KP509_26G018500</name>
</gene>
<feature type="domain" description="PWWP" evidence="2">
    <location>
        <begin position="15"/>
        <end position="77"/>
    </location>
</feature>
<dbReference type="Pfam" id="PF00855">
    <property type="entry name" value="PWWP"/>
    <property type="match status" value="1"/>
</dbReference>
<evidence type="ECO:0000313" key="3">
    <source>
        <dbReference type="EMBL" id="KAH7296310.1"/>
    </source>
</evidence>
<evidence type="ECO:0000259" key="2">
    <source>
        <dbReference type="PROSITE" id="PS50812"/>
    </source>
</evidence>
<dbReference type="PANTHER" id="PTHR33697">
    <property type="entry name" value="T17B22.17 PROTEIN-RELATED"/>
    <property type="match status" value="1"/>
</dbReference>
<protein>
    <recommendedName>
        <fullName evidence="2">PWWP domain-containing protein</fullName>
    </recommendedName>
</protein>
<feature type="region of interest" description="Disordered" evidence="1">
    <location>
        <begin position="264"/>
        <end position="299"/>
    </location>
</feature>
<dbReference type="OMA" id="QCISADE"/>
<comment type="caution">
    <text evidence="3">The sequence shown here is derived from an EMBL/GenBank/DDBJ whole genome shotgun (WGS) entry which is preliminary data.</text>
</comment>
<name>A0A8T2RK32_CERRI</name>
<dbReference type="PANTHER" id="PTHR33697:SF2">
    <property type="entry name" value="T17B22.17 PROTEIN"/>
    <property type="match status" value="1"/>
</dbReference>
<evidence type="ECO:0000256" key="1">
    <source>
        <dbReference type="SAM" id="MobiDB-lite"/>
    </source>
</evidence>
<dbReference type="Proteomes" id="UP000825935">
    <property type="component" value="Chromosome 26"/>
</dbReference>
<dbReference type="AlphaFoldDB" id="A0A8T2RK32"/>
<dbReference type="OrthoDB" id="1908535at2759"/>
<accession>A0A8T2RK32</accession>
<dbReference type="Gene3D" id="2.30.30.140">
    <property type="match status" value="1"/>
</dbReference>
<keyword evidence="4" id="KW-1185">Reference proteome</keyword>
<dbReference type="CDD" id="cd05162">
    <property type="entry name" value="PWWP"/>
    <property type="match status" value="1"/>
</dbReference>
<proteinExistence type="predicted"/>
<feature type="region of interest" description="Disordered" evidence="1">
    <location>
        <begin position="748"/>
        <end position="773"/>
    </location>
</feature>
<dbReference type="PROSITE" id="PS50812">
    <property type="entry name" value="PWWP"/>
    <property type="match status" value="1"/>
</dbReference>
<reference evidence="3" key="1">
    <citation type="submission" date="2021-08" db="EMBL/GenBank/DDBJ databases">
        <title>WGS assembly of Ceratopteris richardii.</title>
        <authorList>
            <person name="Marchant D.B."/>
            <person name="Chen G."/>
            <person name="Jenkins J."/>
            <person name="Shu S."/>
            <person name="Leebens-Mack J."/>
            <person name="Grimwood J."/>
            <person name="Schmutz J."/>
            <person name="Soltis P."/>
            <person name="Soltis D."/>
            <person name="Chen Z.-H."/>
        </authorList>
    </citation>
    <scope>NUCLEOTIDE SEQUENCE</scope>
    <source>
        <strain evidence="3">Whitten #5841</strain>
        <tissue evidence="3">Leaf</tissue>
    </source>
</reference>
<dbReference type="SUPFAM" id="SSF63748">
    <property type="entry name" value="Tudor/PWWP/MBT"/>
    <property type="match status" value="1"/>
</dbReference>
<sequence length="996" mass="110314">MDGSIETNPYIDSSVGALVWVRRRNGSWWPGRILGPEELPGSHLLSPRTGTPVKLLGREDGSVDWYNIEKSRRVKAFRCGEFDECIERAKSLASVLTKKREKYARREDAILHALELEKKHIEKNCQLLEAPLSLDRGFKHIDNFPDDDMVIDDMDGMANHSDFQSDFVDPESSPDAPQASLDSLFSLQGDKKFLDGDWEDDITDTLPRMRGLQDFGLKIDPSKDVKTSWGAEYEDNPHLPIAEDEKKIASCITKNAATCSMPISSKTSSSVGAISKRKRSAQPGHLEDEGSLKKRDRRKSLTSGLESCVKVGEGAPNSGIKASVQCLISGINRNGGVFLQPKQENDSVLIRSICQGSSEMKSLTSACGSDFWPATQMDSIPKHEMLYASSMMDKECSSFSDHIRSNCCDGRQYLYNDSQVDIVPLTGPSFPDPFLQGVTGSRSSLFQRSVYSGSYGGVNDNGFPRATFLSTADTTPVGFSMWPYHSHKEVPFEKFSNDLGLRGQIASSRQLSFSDYSFDSTVPNAGSPMYSLYNNPTEDNSACAKGIAGDREGLLLSPKGNPKADILIAPHRSPKQCMSDLADGVTNEDEADSFQSLQDSVFCSPKAIGSRDTYCSLEVKNASDCGIGDAPGYQESKSVMTRNVFTTADDLWDDGLDEDVDVQDYTIRSRSYICNGSLPTPTLSSWQTKGRRGMRVRCGTSWVSHTGGATLQDVAHIPFFPHELSEVHEDVEMATKRATRGFRYSFNFDSSSEEEPSNEKCNSQPVHKGRSGHKNMFETQSAYSFDGLEVPEPSWFEIPVEEDQIRINLYHEHAPQVSMMSMLKGKPIVGYAVHIEVLEKKYRGGQYDGGPTHSSGDSLKKSPLQPVWRTGRRTAMQRIPRSCGMIISRDFERERQRHLKHYDIMPNRAMKKNGFLTSASAEKRKSLKKLGLAPQKTRMLSSIAVPSNEEGAENDATKREAPPLVTCIPVSVIFNRIREALYGGVNHGASDSDNIS</sequence>
<dbReference type="EMBL" id="CM035431">
    <property type="protein sequence ID" value="KAH7296310.1"/>
    <property type="molecule type" value="Genomic_DNA"/>
</dbReference>
<dbReference type="InterPro" id="IPR044679">
    <property type="entry name" value="PWWP2-like"/>
</dbReference>